<keyword evidence="2" id="KW-0689">Ribosomal protein</keyword>
<dbReference type="Proteomes" id="UP000299084">
    <property type="component" value="Unassembled WGS sequence"/>
</dbReference>
<evidence type="ECO:0000313" key="3">
    <source>
        <dbReference type="Proteomes" id="UP000299084"/>
    </source>
</evidence>
<feature type="region of interest" description="Disordered" evidence="1">
    <location>
        <begin position="68"/>
        <end position="88"/>
    </location>
</feature>
<keyword evidence="3" id="KW-1185">Reference proteome</keyword>
<dbReference type="GO" id="GO:0005840">
    <property type="term" value="C:ribosome"/>
    <property type="evidence" value="ECO:0007669"/>
    <property type="project" value="UniProtKB-KW"/>
</dbReference>
<sequence>MRFAKKHNKKGLKKMQANNAKATSARAEAIKALKGQGAASSVNLPTLLTPSSGNMLVPAAGLRAKAKAQTKAAAPAPAQASKGAQAPQRLQRSGLHLLMRGQKDWCDPWAAVCMGLISHPAPGLPLHLCLRAHPASCLGLSTSGL</sequence>
<keyword evidence="2" id="KW-0687">Ribonucleoprotein</keyword>
<organism evidence="2 3">
    <name type="scientific">Camelus dromedarius</name>
    <name type="common">Dromedary</name>
    <name type="synonym">Arabian camel</name>
    <dbReference type="NCBI Taxonomy" id="9838"/>
    <lineage>
        <taxon>Eukaryota</taxon>
        <taxon>Metazoa</taxon>
        <taxon>Chordata</taxon>
        <taxon>Craniata</taxon>
        <taxon>Vertebrata</taxon>
        <taxon>Euteleostomi</taxon>
        <taxon>Mammalia</taxon>
        <taxon>Eutheria</taxon>
        <taxon>Laurasiatheria</taxon>
        <taxon>Artiodactyla</taxon>
        <taxon>Tylopoda</taxon>
        <taxon>Camelidae</taxon>
        <taxon>Camelus</taxon>
    </lineage>
</organism>
<evidence type="ECO:0000256" key="1">
    <source>
        <dbReference type="SAM" id="MobiDB-lite"/>
    </source>
</evidence>
<gene>
    <name evidence="2" type="ORF">Cadr_000029765</name>
</gene>
<protein>
    <submittedName>
        <fullName evidence="2">60S ribosomal protein L29</fullName>
    </submittedName>
</protein>
<reference evidence="2 3" key="1">
    <citation type="journal article" date="2019" name="Mol. Ecol. Resour.">
        <title>Improving Illumina assemblies with Hi-C and long reads: an example with the North African dromedary.</title>
        <authorList>
            <person name="Elbers J.P."/>
            <person name="Rogers M.F."/>
            <person name="Perelman P.L."/>
            <person name="Proskuryakova A.A."/>
            <person name="Serdyukova N.A."/>
            <person name="Johnson W.E."/>
            <person name="Horin P."/>
            <person name="Corander J."/>
            <person name="Murphy D."/>
            <person name="Burger P.A."/>
        </authorList>
    </citation>
    <scope>NUCLEOTIDE SEQUENCE [LARGE SCALE GENOMIC DNA]</scope>
    <source>
        <strain evidence="2">Drom800</strain>
        <tissue evidence="2">Blood</tissue>
    </source>
</reference>
<evidence type="ECO:0000313" key="2">
    <source>
        <dbReference type="EMBL" id="KAB1256738.1"/>
    </source>
</evidence>
<accession>A0A5N4CCU9</accession>
<name>A0A5N4CCU9_CAMDR</name>
<feature type="region of interest" description="Disordered" evidence="1">
    <location>
        <begin position="1"/>
        <end position="20"/>
    </location>
</feature>
<dbReference type="AlphaFoldDB" id="A0A5N4CCU9"/>
<comment type="caution">
    <text evidence="2">The sequence shown here is derived from an EMBL/GenBank/DDBJ whole genome shotgun (WGS) entry which is preliminary data.</text>
</comment>
<proteinExistence type="predicted"/>
<feature type="compositionally biased region" description="Basic residues" evidence="1">
    <location>
        <begin position="1"/>
        <end position="13"/>
    </location>
</feature>
<dbReference type="EMBL" id="JWIN03000028">
    <property type="protein sequence ID" value="KAB1256738.1"/>
    <property type="molecule type" value="Genomic_DNA"/>
</dbReference>